<dbReference type="Pfam" id="PF00702">
    <property type="entry name" value="Hydrolase"/>
    <property type="match status" value="1"/>
</dbReference>
<dbReference type="RefSeq" id="WP_074745664.1">
    <property type="nucleotide sequence ID" value="NZ_FNYS01000006.1"/>
</dbReference>
<feature type="transmembrane region" description="Helical" evidence="8">
    <location>
        <begin position="258"/>
        <end position="278"/>
    </location>
</feature>
<dbReference type="GO" id="GO:0005524">
    <property type="term" value="F:ATP binding"/>
    <property type="evidence" value="ECO:0007669"/>
    <property type="project" value="InterPro"/>
</dbReference>
<evidence type="ECO:0000256" key="1">
    <source>
        <dbReference type="ARBA" id="ARBA00004127"/>
    </source>
</evidence>
<proteinExistence type="inferred from homology"/>
<dbReference type="GO" id="GO:0055070">
    <property type="term" value="P:copper ion homeostasis"/>
    <property type="evidence" value="ECO:0007669"/>
    <property type="project" value="TreeGrafter"/>
</dbReference>
<feature type="transmembrane region" description="Helical" evidence="8">
    <location>
        <begin position="440"/>
        <end position="464"/>
    </location>
</feature>
<dbReference type="InterPro" id="IPR018303">
    <property type="entry name" value="ATPase_P-typ_P_site"/>
</dbReference>
<dbReference type="Pfam" id="PF00122">
    <property type="entry name" value="E1-E2_ATPase"/>
    <property type="match status" value="1"/>
</dbReference>
<feature type="transmembrane region" description="Helical" evidence="8">
    <location>
        <begin position="412"/>
        <end position="434"/>
    </location>
</feature>
<comment type="similarity">
    <text evidence="2">Belongs to the cation transport ATPase (P-type) (TC 3.A.3) family. Type IB subfamily.</text>
</comment>
<dbReference type="PANTHER" id="PTHR43520:SF8">
    <property type="entry name" value="P-TYPE CU(+) TRANSPORTER"/>
    <property type="match status" value="1"/>
</dbReference>
<dbReference type="SUPFAM" id="SSF81653">
    <property type="entry name" value="Calcium ATPase, transduction domain A"/>
    <property type="match status" value="1"/>
</dbReference>
<evidence type="ECO:0000256" key="7">
    <source>
        <dbReference type="ARBA" id="ARBA00023136"/>
    </source>
</evidence>
<evidence type="ECO:0000259" key="9">
    <source>
        <dbReference type="Pfam" id="PF00122"/>
    </source>
</evidence>
<reference evidence="10 11" key="1">
    <citation type="submission" date="2016-10" db="EMBL/GenBank/DDBJ databases">
        <authorList>
            <person name="de Groot N.N."/>
        </authorList>
    </citation>
    <scope>NUCLEOTIDE SEQUENCE [LARGE SCALE GENOMIC DNA]</scope>
    <source>
        <strain evidence="10 11">DSM 23048</strain>
    </source>
</reference>
<dbReference type="NCBIfam" id="TIGR01494">
    <property type="entry name" value="ATPase_P-type"/>
    <property type="match status" value="1"/>
</dbReference>
<dbReference type="Gene3D" id="3.40.50.1000">
    <property type="entry name" value="HAD superfamily/HAD-like"/>
    <property type="match status" value="1"/>
</dbReference>
<evidence type="ECO:0000313" key="11">
    <source>
        <dbReference type="Proteomes" id="UP000183077"/>
    </source>
</evidence>
<keyword evidence="6 8" id="KW-1133">Transmembrane helix</keyword>
<evidence type="ECO:0000313" key="10">
    <source>
        <dbReference type="EMBL" id="SEI87937.1"/>
    </source>
</evidence>
<evidence type="ECO:0000256" key="3">
    <source>
        <dbReference type="ARBA" id="ARBA00022692"/>
    </source>
</evidence>
<dbReference type="GO" id="GO:0016020">
    <property type="term" value="C:membrane"/>
    <property type="evidence" value="ECO:0007669"/>
    <property type="project" value="InterPro"/>
</dbReference>
<keyword evidence="4" id="KW-0479">Metal-binding</keyword>
<evidence type="ECO:0000256" key="8">
    <source>
        <dbReference type="SAM" id="Phobius"/>
    </source>
</evidence>
<comment type="subcellular location">
    <subcellularLocation>
        <location evidence="1">Endomembrane system</location>
        <topology evidence="1">Multi-pass membrane protein</topology>
    </subcellularLocation>
</comment>
<keyword evidence="3 8" id="KW-0812">Transmembrane</keyword>
<dbReference type="PRINTS" id="PR00943">
    <property type="entry name" value="CUATPASE"/>
</dbReference>
<dbReference type="GeneID" id="82256876"/>
<dbReference type="InterPro" id="IPR023299">
    <property type="entry name" value="ATPase_P-typ_cyto_dom_N"/>
</dbReference>
<dbReference type="InterPro" id="IPR023214">
    <property type="entry name" value="HAD_sf"/>
</dbReference>
<keyword evidence="5" id="KW-1278">Translocase</keyword>
<dbReference type="InterPro" id="IPR008250">
    <property type="entry name" value="ATPase_P-typ_transduc_dom_A_sf"/>
</dbReference>
<dbReference type="PROSITE" id="PS00154">
    <property type="entry name" value="ATPASE_E1_E2"/>
    <property type="match status" value="1"/>
</dbReference>
<dbReference type="SUPFAM" id="SSF56784">
    <property type="entry name" value="HAD-like"/>
    <property type="match status" value="1"/>
</dbReference>
<dbReference type="SUPFAM" id="SSF81665">
    <property type="entry name" value="Calcium ATPase, transmembrane domain M"/>
    <property type="match status" value="1"/>
</dbReference>
<protein>
    <submittedName>
        <fullName evidence="10">Cu+-exporting ATPase</fullName>
    </submittedName>
</protein>
<dbReference type="InterPro" id="IPR059000">
    <property type="entry name" value="ATPase_P-type_domA"/>
</dbReference>
<name>A0A1H6UE47_9FLAO</name>
<dbReference type="Gene3D" id="2.70.150.10">
    <property type="entry name" value="Calcium-transporting ATPase, cytoplasmic transduction domain A"/>
    <property type="match status" value="1"/>
</dbReference>
<feature type="domain" description="P-type ATPase A" evidence="9">
    <location>
        <begin position="301"/>
        <end position="396"/>
    </location>
</feature>
<gene>
    <name evidence="10" type="ORF">SAMN04488018_10673</name>
</gene>
<keyword evidence="7 8" id="KW-0472">Membrane</keyword>
<dbReference type="InterPro" id="IPR023298">
    <property type="entry name" value="ATPase_P-typ_TM_dom_sf"/>
</dbReference>
<dbReference type="Gene3D" id="3.40.1110.10">
    <property type="entry name" value="Calcium-transporting ATPase, cytoplasmic domain N"/>
    <property type="match status" value="1"/>
</dbReference>
<dbReference type="GO" id="GO:0012505">
    <property type="term" value="C:endomembrane system"/>
    <property type="evidence" value="ECO:0007669"/>
    <property type="project" value="UniProtKB-SubCell"/>
</dbReference>
<dbReference type="EMBL" id="FNYS01000006">
    <property type="protein sequence ID" value="SEI87937.1"/>
    <property type="molecule type" value="Genomic_DNA"/>
</dbReference>
<accession>A0A1H6UE47</accession>
<evidence type="ECO:0000256" key="2">
    <source>
        <dbReference type="ARBA" id="ARBA00006024"/>
    </source>
</evidence>
<dbReference type="Proteomes" id="UP000183077">
    <property type="component" value="Unassembled WGS sequence"/>
</dbReference>
<dbReference type="PRINTS" id="PR00119">
    <property type="entry name" value="CATATPASE"/>
</dbReference>
<dbReference type="InterPro" id="IPR001757">
    <property type="entry name" value="P_typ_ATPase"/>
</dbReference>
<feature type="transmembrane region" description="Helical" evidence="8">
    <location>
        <begin position="206"/>
        <end position="224"/>
    </location>
</feature>
<dbReference type="InterPro" id="IPR036412">
    <property type="entry name" value="HAD-like_sf"/>
</dbReference>
<evidence type="ECO:0000256" key="4">
    <source>
        <dbReference type="ARBA" id="ARBA00022723"/>
    </source>
</evidence>
<dbReference type="AlphaFoldDB" id="A0A1H6UE47"/>
<evidence type="ECO:0000256" key="5">
    <source>
        <dbReference type="ARBA" id="ARBA00022967"/>
    </source>
</evidence>
<organism evidence="10 11">
    <name type="scientific">Myroides marinus</name>
    <dbReference type="NCBI Taxonomy" id="703342"/>
    <lineage>
        <taxon>Bacteria</taxon>
        <taxon>Pseudomonadati</taxon>
        <taxon>Bacteroidota</taxon>
        <taxon>Flavobacteriia</taxon>
        <taxon>Flavobacteriales</taxon>
        <taxon>Flavobacteriaceae</taxon>
        <taxon>Myroides</taxon>
    </lineage>
</organism>
<dbReference type="GO" id="GO:0005507">
    <property type="term" value="F:copper ion binding"/>
    <property type="evidence" value="ECO:0007669"/>
    <property type="project" value="TreeGrafter"/>
</dbReference>
<dbReference type="PANTHER" id="PTHR43520">
    <property type="entry name" value="ATP7, ISOFORM B"/>
    <property type="match status" value="1"/>
</dbReference>
<dbReference type="GO" id="GO:0016887">
    <property type="term" value="F:ATP hydrolysis activity"/>
    <property type="evidence" value="ECO:0007669"/>
    <property type="project" value="InterPro"/>
</dbReference>
<dbReference type="GO" id="GO:0043682">
    <property type="term" value="F:P-type divalent copper transporter activity"/>
    <property type="evidence" value="ECO:0007669"/>
    <property type="project" value="TreeGrafter"/>
</dbReference>
<evidence type="ECO:0000256" key="6">
    <source>
        <dbReference type="ARBA" id="ARBA00022989"/>
    </source>
</evidence>
<sequence length="791" mass="88257">MSTITEQKNNTLCQHCQGVLEQQDSSPFCGVPCSLAYTNIKRVNLLEYYSIGKTNKNKPKLSETNQQILANSLFENLIITQTNTDYSLIVLIKNLDDQGDLYLLERLHLINAGIINSLVNIKNKTLEVVLDTDYKIHSLITLLGELGYLVDTTYQPKQQTKDPLKPLITRLGIAGFCFGNVMMLSLPEYFDTGELWLQQNKNLFRILNMLLTTVAIIGAAQGYFKSALSALAQRSINMDVPISLGISVIYLRSSFDVLFGLGSGYFDSVCGLIFFLLIGKYAQSKVYTNLQYDRDYKDYFPISVTKIVDNQYINTALAELVPGDNLLIRNNEIIPADAIARHGSIYVDYSFITGESLPVLINENEKVLAGAKLIGANISITLISSVNQSYLTQLWNNTSIEKENLLSDKSKVLAKYFTTSVLFIALFAFVFWMVRDSTKAFHVLTSILVIACPCALALSIPFTYGFGTRILSNYQFYLANPNVIEQISQVDTLVFDKTGTLTSNDKTQVSYHGKEFSSSELEQLTTILRSSNHPLSKIIVQNNNTLESKKQVQNFKEVTGQGIIAVIDKHVYKIGSASFLGQPETEQTQTHISIDQEYYGKYVFYTNFRIGIDTMFQNLKNKFNLHILSGDNTGQKQELELYLKGPAELHFNQSPTGKLSYIQQIQREGNKVVMLGDGLNDAGALKQSHVGISVTEDTNNFSPACDVILLANKLKHLPLYINFSKGCVKIVKQAWAISLTYNTIGISLAVMGLITPLFSAILMPISSISVLVFTKIKTSKLQNKVLIPINN</sequence>